<dbReference type="Proteomes" id="UP000187209">
    <property type="component" value="Unassembled WGS sequence"/>
</dbReference>
<organism evidence="3 4">
    <name type="scientific">Stentor coeruleus</name>
    <dbReference type="NCBI Taxonomy" id="5963"/>
    <lineage>
        <taxon>Eukaryota</taxon>
        <taxon>Sar</taxon>
        <taxon>Alveolata</taxon>
        <taxon>Ciliophora</taxon>
        <taxon>Postciliodesmatophora</taxon>
        <taxon>Heterotrichea</taxon>
        <taxon>Heterotrichida</taxon>
        <taxon>Stentoridae</taxon>
        <taxon>Stentor</taxon>
    </lineage>
</organism>
<comment type="caution">
    <text evidence="3">The sequence shown here is derived from an EMBL/GenBank/DDBJ whole genome shotgun (WGS) entry which is preliminary data.</text>
</comment>
<accession>A0A1R2B4K4</accession>
<evidence type="ECO:0000256" key="1">
    <source>
        <dbReference type="SAM" id="Coils"/>
    </source>
</evidence>
<name>A0A1R2B4K4_9CILI</name>
<reference evidence="3 4" key="1">
    <citation type="submission" date="2016-11" db="EMBL/GenBank/DDBJ databases">
        <title>The macronuclear genome of Stentor coeruleus: a giant cell with tiny introns.</title>
        <authorList>
            <person name="Slabodnick M."/>
            <person name="Ruby J.G."/>
            <person name="Reiff S.B."/>
            <person name="Swart E.C."/>
            <person name="Gosai S."/>
            <person name="Prabakaran S."/>
            <person name="Witkowska E."/>
            <person name="Larue G.E."/>
            <person name="Fisher S."/>
            <person name="Freeman R.M."/>
            <person name="Gunawardena J."/>
            <person name="Chu W."/>
            <person name="Stover N.A."/>
            <person name="Gregory B.D."/>
            <person name="Nowacki M."/>
            <person name="Derisi J."/>
            <person name="Roy S.W."/>
            <person name="Marshall W.F."/>
            <person name="Sood P."/>
        </authorList>
    </citation>
    <scope>NUCLEOTIDE SEQUENCE [LARGE SCALE GENOMIC DNA]</scope>
    <source>
        <strain evidence="3">WM001</strain>
    </source>
</reference>
<keyword evidence="4" id="KW-1185">Reference proteome</keyword>
<protein>
    <submittedName>
        <fullName evidence="3">Uncharacterized protein</fullName>
    </submittedName>
</protein>
<evidence type="ECO:0000313" key="3">
    <source>
        <dbReference type="EMBL" id="OMJ71676.1"/>
    </source>
</evidence>
<evidence type="ECO:0000313" key="4">
    <source>
        <dbReference type="Proteomes" id="UP000187209"/>
    </source>
</evidence>
<dbReference type="AlphaFoldDB" id="A0A1R2B4K4"/>
<dbReference type="EMBL" id="MPUH01000967">
    <property type="protein sequence ID" value="OMJ71676.1"/>
    <property type="molecule type" value="Genomic_DNA"/>
</dbReference>
<feature type="coiled-coil region" evidence="1">
    <location>
        <begin position="99"/>
        <end position="151"/>
    </location>
</feature>
<proteinExistence type="predicted"/>
<feature type="coiled-coil region" evidence="1">
    <location>
        <begin position="347"/>
        <end position="378"/>
    </location>
</feature>
<feature type="region of interest" description="Disordered" evidence="2">
    <location>
        <begin position="409"/>
        <end position="452"/>
    </location>
</feature>
<keyword evidence="1" id="KW-0175">Coiled coil</keyword>
<feature type="coiled-coil region" evidence="1">
    <location>
        <begin position="282"/>
        <end position="312"/>
    </location>
</feature>
<gene>
    <name evidence="3" type="ORF">SteCoe_30045</name>
</gene>
<feature type="compositionally biased region" description="Polar residues" evidence="2">
    <location>
        <begin position="409"/>
        <end position="426"/>
    </location>
</feature>
<sequence length="452" mass="52824">MPTLTSISGYTSPKNPLTTVSFYDEVETMMKEVDPNFQLFIGDKPPTTQIIDSLKQAISSINNRKHNFLDESSDFSIELSDCPICENCGKASRKFSNALERIKKDSEKLSKKMKHFEKLKFIQNEKVKEEKDLLKNTKDRLECLAQILTDNKAGIITEHKENKKIRFVIGDTKVINCWASGKRPVKKRFDLTMQCYSIFHIDNIMDFTSLIEEMDSQITVYNNEISNREEFLNEKETKLGLKEMRIKKELNNLEMINLSLSNSKNEFLELKHEIFPALEYQSELLKQLIQDLTDKKQEVEEYQKSLKNLSIDEGMLSNIIDAHSDIEIMKAEVEKKYKENLEYADYLVDLQKKLDRYYEEKNKEIKESGERLARLQESVNHTIDLITKKEKELITISQVLREKEKTLSRITSRNSTSMQNCNSQESNRLKNAHIKNRKSMYSFPDNDVEDDD</sequence>
<evidence type="ECO:0000256" key="2">
    <source>
        <dbReference type="SAM" id="MobiDB-lite"/>
    </source>
</evidence>